<dbReference type="EC" id="3.2.1.52" evidence="3"/>
<dbReference type="InterPro" id="IPR017853">
    <property type="entry name" value="GH"/>
</dbReference>
<evidence type="ECO:0000256" key="5">
    <source>
        <dbReference type="ARBA" id="ARBA00023295"/>
    </source>
</evidence>
<keyword evidence="5" id="KW-0326">Glycosidase</keyword>
<evidence type="ECO:0000256" key="1">
    <source>
        <dbReference type="ARBA" id="ARBA00001231"/>
    </source>
</evidence>
<dbReference type="NCBIfam" id="NF003740">
    <property type="entry name" value="PRK05337.1"/>
    <property type="match status" value="1"/>
</dbReference>
<dbReference type="InterPro" id="IPR036962">
    <property type="entry name" value="Glyco_hydro_3_N_sf"/>
</dbReference>
<comment type="similarity">
    <text evidence="2">Belongs to the glycosyl hydrolase 3 family.</text>
</comment>
<protein>
    <recommendedName>
        <fullName evidence="3">beta-N-acetylhexosaminidase</fullName>
        <ecNumber evidence="3">3.2.1.52</ecNumber>
    </recommendedName>
</protein>
<dbReference type="OrthoDB" id="9786661at2"/>
<dbReference type="InterPro" id="IPR050226">
    <property type="entry name" value="NagZ_Beta-hexosaminidase"/>
</dbReference>
<dbReference type="PANTHER" id="PTHR30480">
    <property type="entry name" value="BETA-HEXOSAMINIDASE-RELATED"/>
    <property type="match status" value="1"/>
</dbReference>
<dbReference type="SUPFAM" id="SSF51445">
    <property type="entry name" value="(Trans)glycosidases"/>
    <property type="match status" value="1"/>
</dbReference>
<evidence type="ECO:0000313" key="8">
    <source>
        <dbReference type="Proteomes" id="UP000199603"/>
    </source>
</evidence>
<gene>
    <name evidence="7" type="ORF">SAMN04488509_102335</name>
</gene>
<dbReference type="GO" id="GO:0004563">
    <property type="term" value="F:beta-N-acetylhexosaminidase activity"/>
    <property type="evidence" value="ECO:0007669"/>
    <property type="project" value="UniProtKB-EC"/>
</dbReference>
<keyword evidence="4" id="KW-0378">Hydrolase</keyword>
<feature type="domain" description="Glycoside hydrolase family 3 N-terminal" evidence="6">
    <location>
        <begin position="10"/>
        <end position="291"/>
    </location>
</feature>
<dbReference type="Proteomes" id="UP000199603">
    <property type="component" value="Unassembled WGS sequence"/>
</dbReference>
<dbReference type="PANTHER" id="PTHR30480:SF13">
    <property type="entry name" value="BETA-HEXOSAMINIDASE"/>
    <property type="match status" value="1"/>
</dbReference>
<keyword evidence="8" id="KW-1185">Reference proteome</keyword>
<name>A0A1G6UJA8_9GAMM</name>
<dbReference type="AlphaFoldDB" id="A0A1G6UJA8"/>
<dbReference type="GO" id="GO:0005975">
    <property type="term" value="P:carbohydrate metabolic process"/>
    <property type="evidence" value="ECO:0007669"/>
    <property type="project" value="InterPro"/>
</dbReference>
<dbReference type="Gene3D" id="3.20.20.300">
    <property type="entry name" value="Glycoside hydrolase, family 3, N-terminal domain"/>
    <property type="match status" value="1"/>
</dbReference>
<proteinExistence type="inferred from homology"/>
<dbReference type="Pfam" id="PF00933">
    <property type="entry name" value="Glyco_hydro_3"/>
    <property type="match status" value="1"/>
</dbReference>
<dbReference type="GO" id="GO:0009254">
    <property type="term" value="P:peptidoglycan turnover"/>
    <property type="evidence" value="ECO:0007669"/>
    <property type="project" value="TreeGrafter"/>
</dbReference>
<accession>A0A1G6UJA8</accession>
<sequence>MLFIGIEGHQLRADEARWIAHPAVAGVVLFRRNYAEPAQLRALNAQIRAAGEAPRLVAVDQEGGRVQRFIEGFTRLPALARIGDCFADEPARCLELAKQHARLMVAELRAHDIDLSFAPVVDLGRGNRAIGDRAFAADVDAVCALTRAYVQAMQAAGMPSTLKHFPGHGSVLEDTHVDAALDPRPLDQLMREDLRPFAAGIEAGAAAVMAAHVRYPAVCEQPAGYSRHWLGEILRDALGFRGVVFSDDIGMAAAHAAGGVAARVNAHLDAGCDVVLACHPELVEDAIAAVEARSGSLRNPRLALLSPVPGRDSAPEALAQARANLAALV</sequence>
<reference evidence="7 8" key="1">
    <citation type="submission" date="2016-10" db="EMBL/GenBank/DDBJ databases">
        <authorList>
            <person name="de Groot N.N."/>
        </authorList>
    </citation>
    <scope>NUCLEOTIDE SEQUENCE [LARGE SCALE GENOMIC DNA]</scope>
    <source>
        <strain evidence="7 8">DSM 16957</strain>
    </source>
</reference>
<dbReference type="EMBL" id="FNAG01000002">
    <property type="protein sequence ID" value="SDD40647.1"/>
    <property type="molecule type" value="Genomic_DNA"/>
</dbReference>
<organism evidence="7 8">
    <name type="scientific">Aquimonas voraii</name>
    <dbReference type="NCBI Taxonomy" id="265719"/>
    <lineage>
        <taxon>Bacteria</taxon>
        <taxon>Pseudomonadati</taxon>
        <taxon>Pseudomonadota</taxon>
        <taxon>Gammaproteobacteria</taxon>
        <taxon>Lysobacterales</taxon>
        <taxon>Lysobacteraceae</taxon>
        <taxon>Aquimonas</taxon>
    </lineage>
</organism>
<evidence type="ECO:0000256" key="3">
    <source>
        <dbReference type="ARBA" id="ARBA00012663"/>
    </source>
</evidence>
<dbReference type="STRING" id="265719.SAMN04488509_102335"/>
<evidence type="ECO:0000313" key="7">
    <source>
        <dbReference type="EMBL" id="SDD40647.1"/>
    </source>
</evidence>
<dbReference type="InterPro" id="IPR001764">
    <property type="entry name" value="Glyco_hydro_3_N"/>
</dbReference>
<comment type="catalytic activity">
    <reaction evidence="1">
        <text>Hydrolysis of terminal non-reducing N-acetyl-D-hexosamine residues in N-acetyl-beta-D-hexosaminides.</text>
        <dbReference type="EC" id="3.2.1.52"/>
    </reaction>
</comment>
<evidence type="ECO:0000256" key="4">
    <source>
        <dbReference type="ARBA" id="ARBA00022801"/>
    </source>
</evidence>
<evidence type="ECO:0000256" key="2">
    <source>
        <dbReference type="ARBA" id="ARBA00005336"/>
    </source>
</evidence>
<evidence type="ECO:0000259" key="6">
    <source>
        <dbReference type="Pfam" id="PF00933"/>
    </source>
</evidence>